<dbReference type="Proteomes" id="UP001273209">
    <property type="component" value="Unassembled WGS sequence"/>
</dbReference>
<evidence type="ECO:0000313" key="3">
    <source>
        <dbReference type="Proteomes" id="UP001273209"/>
    </source>
</evidence>
<organism evidence="2 3">
    <name type="scientific">Trichoderma aggressivum f. europaeum</name>
    <dbReference type="NCBI Taxonomy" id="173218"/>
    <lineage>
        <taxon>Eukaryota</taxon>
        <taxon>Fungi</taxon>
        <taxon>Dikarya</taxon>
        <taxon>Ascomycota</taxon>
        <taxon>Pezizomycotina</taxon>
        <taxon>Sordariomycetes</taxon>
        <taxon>Hypocreomycetidae</taxon>
        <taxon>Hypocreales</taxon>
        <taxon>Hypocreaceae</taxon>
        <taxon>Trichoderma</taxon>
    </lineage>
</organism>
<evidence type="ECO:0000313" key="2">
    <source>
        <dbReference type="EMBL" id="KAK4077114.1"/>
    </source>
</evidence>
<accession>A0AAE1M6G8</accession>
<dbReference type="AlphaFoldDB" id="A0AAE1M6G8"/>
<gene>
    <name evidence="2" type="ORF">Triagg1_4081</name>
</gene>
<name>A0AAE1M6G8_9HYPO</name>
<feature type="compositionally biased region" description="Acidic residues" evidence="1">
    <location>
        <begin position="79"/>
        <end position="103"/>
    </location>
</feature>
<reference evidence="2" key="1">
    <citation type="submission" date="2023-11" db="EMBL/GenBank/DDBJ databases">
        <title>The genome sequences of three competitors of mushroom-forming fungi.</title>
        <authorList>
            <person name="Beijen E."/>
            <person name="Ohm R.A."/>
        </authorList>
    </citation>
    <scope>NUCLEOTIDE SEQUENCE</scope>
    <source>
        <strain evidence="2">CBS 100526</strain>
    </source>
</reference>
<dbReference type="EMBL" id="JAWRVG010000012">
    <property type="protein sequence ID" value="KAK4077114.1"/>
    <property type="molecule type" value="Genomic_DNA"/>
</dbReference>
<comment type="caution">
    <text evidence="2">The sequence shown here is derived from an EMBL/GenBank/DDBJ whole genome shotgun (WGS) entry which is preliminary data.</text>
</comment>
<sequence length="232" mass="26134">MENPHDAPPPCESRESDGPSEPMELDEPNRFDFGVDGPQAGELEADELEQNNGFDGGESAFDMSALKVGGLDFRKVFETEADDPEEDESESENSETEDSEADESVPSSDLVPQIRPRRRDVYSVRTNNPVYTTYVPSGELVIGKRRGPDGHLTIKISQLYMRSSTVYPRILFERRHTERGLIIQQAYPTVKLYGGFLSKFVNTKITPRYSLDEDGIFFVQERMVGVLWRSGS</sequence>
<evidence type="ECO:0000256" key="1">
    <source>
        <dbReference type="SAM" id="MobiDB-lite"/>
    </source>
</evidence>
<dbReference type="RefSeq" id="XP_062757101.1">
    <property type="nucleotide sequence ID" value="XM_062898445.1"/>
</dbReference>
<proteinExistence type="predicted"/>
<feature type="compositionally biased region" description="Pro residues" evidence="1">
    <location>
        <begin position="1"/>
        <end position="11"/>
    </location>
</feature>
<protein>
    <submittedName>
        <fullName evidence="2">Uncharacterized protein</fullName>
    </submittedName>
</protein>
<feature type="region of interest" description="Disordered" evidence="1">
    <location>
        <begin position="79"/>
        <end position="119"/>
    </location>
</feature>
<dbReference type="GeneID" id="87918350"/>
<feature type="region of interest" description="Disordered" evidence="1">
    <location>
        <begin position="1"/>
        <end position="60"/>
    </location>
</feature>
<keyword evidence="3" id="KW-1185">Reference proteome</keyword>